<organism evidence="3 4">
    <name type="scientific">Flavobacterium microcysteis</name>
    <dbReference type="NCBI Taxonomy" id="2596891"/>
    <lineage>
        <taxon>Bacteria</taxon>
        <taxon>Pseudomonadati</taxon>
        <taxon>Bacteroidota</taxon>
        <taxon>Flavobacteriia</taxon>
        <taxon>Flavobacteriales</taxon>
        <taxon>Flavobacteriaceae</taxon>
        <taxon>Flavobacterium</taxon>
    </lineage>
</organism>
<dbReference type="AlphaFoldDB" id="A0A501QM88"/>
<accession>A0A501QM88</accession>
<proteinExistence type="predicted"/>
<feature type="domain" description="DUF4350" evidence="2">
    <location>
        <begin position="89"/>
        <end position="230"/>
    </location>
</feature>
<dbReference type="OrthoDB" id="1111222at2"/>
<dbReference type="RefSeq" id="WP_139997802.1">
    <property type="nucleotide sequence ID" value="NZ_VFJE01000046.1"/>
</dbReference>
<sequence length="408" mass="47277">MNKTIKIYIAFLVLLLVGIVFIDVVRPKPMNWSPTYDITDKIPFGMYVFNKEAPDLFGQKVNRITQTAYQYFEPKYDYDSLVNTYTVRGTILSISDQCLIDEESAQELLYFAQHGNKVFISAKSFPSKLKDSLKFSYTMKFMGLGKDSIFTMLANPHLGKKKYDISVGAGNSYFEKIDTLKTTVLGYHENSKEKLVNFIKVPYGKGEFYLHTQPTVFTNYHLLKGNGPEYTAKVLSYTEGEIFWLLKNQSGEILSNSPMRYFLSQPALKAAWYIFLIGTLVFFIFNAKRKQRIVPIIKPLENTTVDFTKTIGNLYFQEGNHDNIIEKKIIYFLEKIRNDYLLDTTVLDDNFEKKLQQKSGKKPEDIRRVIHLINERRKSYHQSIESDLIAINTAIEKVLEKEKNSQET</sequence>
<reference evidence="3 4" key="1">
    <citation type="submission" date="2019-06" db="EMBL/GenBank/DDBJ databases">
        <title>Flavobacterium sp. MaA-Y11 from geoumgang.</title>
        <authorList>
            <person name="Jeong S."/>
        </authorList>
    </citation>
    <scope>NUCLEOTIDE SEQUENCE [LARGE SCALE GENOMIC DNA]</scope>
    <source>
        <strain evidence="3 4">MaA-Y11</strain>
    </source>
</reference>
<name>A0A501QM88_9FLAO</name>
<dbReference type="Proteomes" id="UP000319175">
    <property type="component" value="Unassembled WGS sequence"/>
</dbReference>
<protein>
    <submittedName>
        <fullName evidence="3">DUF4350 domain-containing protein</fullName>
    </submittedName>
</protein>
<keyword evidence="1" id="KW-0472">Membrane</keyword>
<keyword evidence="1" id="KW-1133">Transmembrane helix</keyword>
<dbReference type="Pfam" id="PF14258">
    <property type="entry name" value="DUF4350"/>
    <property type="match status" value="1"/>
</dbReference>
<comment type="caution">
    <text evidence="3">The sequence shown here is derived from an EMBL/GenBank/DDBJ whole genome shotgun (WGS) entry which is preliminary data.</text>
</comment>
<dbReference type="EMBL" id="VFJE01000046">
    <property type="protein sequence ID" value="TPD73578.1"/>
    <property type="molecule type" value="Genomic_DNA"/>
</dbReference>
<evidence type="ECO:0000256" key="1">
    <source>
        <dbReference type="SAM" id="Phobius"/>
    </source>
</evidence>
<gene>
    <name evidence="3" type="ORF">FJA49_00680</name>
</gene>
<dbReference type="InterPro" id="IPR025646">
    <property type="entry name" value="DUF4350"/>
</dbReference>
<keyword evidence="1" id="KW-0812">Transmembrane</keyword>
<feature type="transmembrane region" description="Helical" evidence="1">
    <location>
        <begin position="7"/>
        <end position="25"/>
    </location>
</feature>
<evidence type="ECO:0000259" key="2">
    <source>
        <dbReference type="Pfam" id="PF14258"/>
    </source>
</evidence>
<evidence type="ECO:0000313" key="4">
    <source>
        <dbReference type="Proteomes" id="UP000319175"/>
    </source>
</evidence>
<feature type="transmembrane region" description="Helical" evidence="1">
    <location>
        <begin position="270"/>
        <end position="287"/>
    </location>
</feature>
<evidence type="ECO:0000313" key="3">
    <source>
        <dbReference type="EMBL" id="TPD73578.1"/>
    </source>
</evidence>
<keyword evidence="4" id="KW-1185">Reference proteome</keyword>
<reference evidence="3 4" key="2">
    <citation type="submission" date="2019-06" db="EMBL/GenBank/DDBJ databases">
        <authorList>
            <person name="Seo Y."/>
        </authorList>
    </citation>
    <scope>NUCLEOTIDE SEQUENCE [LARGE SCALE GENOMIC DNA]</scope>
    <source>
        <strain evidence="3 4">MaA-Y11</strain>
    </source>
</reference>